<dbReference type="Pfam" id="PF04235">
    <property type="entry name" value="DUF418"/>
    <property type="match status" value="1"/>
</dbReference>
<sequence length="361" mass="39079">MNPPISNSPGRPAPPAEAPTVRLSAASGGRHIGELDALRGLALCGILFVNISQILYLRGIVDMQKLPVPHALDMFVHQRFFPIFSLLFGVGFGIFLGNASQRTAQPRVVLLRRLLVLAAFGALHHVLQPGEALLPYAIFGLVVLLPMSFLPWQANLPIGAAMVAATLALTSGGMLLIPGLLLTGFALAQSGLPARLHRLGWQLAAVFAVSVIASAGFLVLQEQDPLSAGFSSASATAGLLMAIAYSTGLFLLLRTPVQRVLSPILEPLGKMALTNYVTATLLIIPFGQLLGMHESTRWDLLLALAAGIILVQILWSRWWLARFQYGPLEWVWRCATWWRIVGFRKVPRPFSPAADRLRPAS</sequence>
<feature type="transmembrane region" description="Helical" evidence="1">
    <location>
        <begin position="298"/>
        <end position="320"/>
    </location>
</feature>
<dbReference type="InterPro" id="IPR052529">
    <property type="entry name" value="Bact_Transport_Assoc"/>
</dbReference>
<proteinExistence type="predicted"/>
<evidence type="ECO:0000313" key="3">
    <source>
        <dbReference type="EMBL" id="KAA5828279.1"/>
    </source>
</evidence>
<dbReference type="RefSeq" id="WP_150069779.1">
    <property type="nucleotide sequence ID" value="NZ_VWPH01000015.1"/>
</dbReference>
<dbReference type="PANTHER" id="PTHR30590">
    <property type="entry name" value="INNER MEMBRANE PROTEIN"/>
    <property type="match status" value="1"/>
</dbReference>
<feature type="transmembrane region" description="Helical" evidence="1">
    <location>
        <begin position="199"/>
        <end position="220"/>
    </location>
</feature>
<dbReference type="InterPro" id="IPR007349">
    <property type="entry name" value="DUF418"/>
</dbReference>
<name>A0A5M7BG41_SACHI</name>
<keyword evidence="4" id="KW-1185">Reference proteome</keyword>
<keyword evidence="1" id="KW-1133">Transmembrane helix</keyword>
<dbReference type="OrthoDB" id="9807744at2"/>
<feature type="transmembrane region" description="Helical" evidence="1">
    <location>
        <begin position="40"/>
        <end position="60"/>
    </location>
</feature>
<gene>
    <name evidence="3" type="ORF">F1721_27895</name>
</gene>
<feature type="domain" description="DUF418" evidence="2">
    <location>
        <begin position="193"/>
        <end position="339"/>
    </location>
</feature>
<comment type="caution">
    <text evidence="3">The sequence shown here is derived from an EMBL/GenBank/DDBJ whole genome shotgun (WGS) entry which is preliminary data.</text>
</comment>
<evidence type="ECO:0000256" key="1">
    <source>
        <dbReference type="SAM" id="Phobius"/>
    </source>
</evidence>
<dbReference type="EMBL" id="VWPH01000015">
    <property type="protein sequence ID" value="KAA5828279.1"/>
    <property type="molecule type" value="Genomic_DNA"/>
</dbReference>
<feature type="transmembrane region" description="Helical" evidence="1">
    <location>
        <begin position="164"/>
        <end position="187"/>
    </location>
</feature>
<evidence type="ECO:0000313" key="4">
    <source>
        <dbReference type="Proteomes" id="UP000323946"/>
    </source>
</evidence>
<keyword evidence="1" id="KW-0812">Transmembrane</keyword>
<accession>A0A5M7BG41</accession>
<reference evidence="3 4" key="1">
    <citation type="submission" date="2019-09" db="EMBL/GenBank/DDBJ databases">
        <title>Draft genome sequence of the thermophilic Saccharopolyspora hirsuta VKM Ac-666T.</title>
        <authorList>
            <person name="Lobastova T.G."/>
            <person name="Fokina V."/>
            <person name="Bragin E.Y."/>
            <person name="Shtratnikova V.Y."/>
            <person name="Starodumova I.P."/>
            <person name="Tarlachkov S.V."/>
            <person name="Donova M.V."/>
        </authorList>
    </citation>
    <scope>NUCLEOTIDE SEQUENCE [LARGE SCALE GENOMIC DNA]</scope>
    <source>
        <strain evidence="3 4">VKM Ac-666</strain>
    </source>
</reference>
<feature type="transmembrane region" description="Helical" evidence="1">
    <location>
        <begin position="110"/>
        <end position="127"/>
    </location>
</feature>
<keyword evidence="1" id="KW-0472">Membrane</keyword>
<evidence type="ECO:0000259" key="2">
    <source>
        <dbReference type="Pfam" id="PF04235"/>
    </source>
</evidence>
<feature type="transmembrane region" description="Helical" evidence="1">
    <location>
        <begin position="80"/>
        <end position="98"/>
    </location>
</feature>
<dbReference type="Proteomes" id="UP000323946">
    <property type="component" value="Unassembled WGS sequence"/>
</dbReference>
<dbReference type="PANTHER" id="PTHR30590:SF3">
    <property type="entry name" value="HYPOTHETICAL MEMBRANE SPANNING PROTEIN"/>
    <property type="match status" value="1"/>
</dbReference>
<protein>
    <submittedName>
        <fullName evidence="3">DUF418 domain-containing protein</fullName>
    </submittedName>
</protein>
<feature type="transmembrane region" description="Helical" evidence="1">
    <location>
        <begin position="232"/>
        <end position="253"/>
    </location>
</feature>
<feature type="transmembrane region" description="Helical" evidence="1">
    <location>
        <begin position="133"/>
        <end position="152"/>
    </location>
</feature>
<organism evidence="3 4">
    <name type="scientific">Saccharopolyspora hirsuta</name>
    <dbReference type="NCBI Taxonomy" id="1837"/>
    <lineage>
        <taxon>Bacteria</taxon>
        <taxon>Bacillati</taxon>
        <taxon>Actinomycetota</taxon>
        <taxon>Actinomycetes</taxon>
        <taxon>Pseudonocardiales</taxon>
        <taxon>Pseudonocardiaceae</taxon>
        <taxon>Saccharopolyspora</taxon>
    </lineage>
</organism>
<feature type="transmembrane region" description="Helical" evidence="1">
    <location>
        <begin position="273"/>
        <end position="291"/>
    </location>
</feature>
<dbReference type="AlphaFoldDB" id="A0A5M7BG41"/>